<comment type="subcellular location">
    <subcellularLocation>
        <location evidence="1">Endoplasmic reticulum membrane</location>
        <topology evidence="1">Multi-pass membrane protein</topology>
    </subcellularLocation>
</comment>
<dbReference type="PANTHER" id="PTHR15451">
    <property type="entry name" value="ERGOSTEROL BIOSYNTHETIC PROTEIN 28-RELATED"/>
    <property type="match status" value="1"/>
</dbReference>
<keyword evidence="12" id="KW-0753">Steroid metabolism</keyword>
<comment type="similarity">
    <text evidence="2">Belongs to the ERG28 family.</text>
</comment>
<keyword evidence="15" id="KW-1185">Reference proteome</keyword>
<keyword evidence="11" id="KW-1207">Sterol metabolism</keyword>
<proteinExistence type="inferred from homology"/>
<dbReference type="InterPro" id="IPR005352">
    <property type="entry name" value="Erg28"/>
</dbReference>
<evidence type="ECO:0000256" key="3">
    <source>
        <dbReference type="ARBA" id="ARBA00022516"/>
    </source>
</evidence>
<evidence type="ECO:0000256" key="5">
    <source>
        <dbReference type="ARBA" id="ARBA00022824"/>
    </source>
</evidence>
<evidence type="ECO:0000256" key="13">
    <source>
        <dbReference type="SAM" id="Phobius"/>
    </source>
</evidence>
<evidence type="ECO:0000313" key="14">
    <source>
        <dbReference type="EMBL" id="RYO79062.1"/>
    </source>
</evidence>
<evidence type="ECO:0000256" key="9">
    <source>
        <dbReference type="ARBA" id="ARBA00023098"/>
    </source>
</evidence>
<keyword evidence="4 13" id="KW-0812">Transmembrane</keyword>
<accession>A0ABY0H0Z3</accession>
<evidence type="ECO:0000256" key="12">
    <source>
        <dbReference type="ARBA" id="ARBA00023221"/>
    </source>
</evidence>
<keyword evidence="5" id="KW-0256">Endoplasmic reticulum</keyword>
<name>A0ABY0H0Z3_9PEZI</name>
<keyword evidence="7 13" id="KW-1133">Transmembrane helix</keyword>
<evidence type="ECO:0000256" key="1">
    <source>
        <dbReference type="ARBA" id="ARBA00004477"/>
    </source>
</evidence>
<gene>
    <name evidence="14" type="ORF">DL762_008342</name>
</gene>
<organism evidence="14 15">
    <name type="scientific">Monosporascus cannonballus</name>
    <dbReference type="NCBI Taxonomy" id="155416"/>
    <lineage>
        <taxon>Eukaryota</taxon>
        <taxon>Fungi</taxon>
        <taxon>Dikarya</taxon>
        <taxon>Ascomycota</taxon>
        <taxon>Pezizomycotina</taxon>
        <taxon>Sordariomycetes</taxon>
        <taxon>Xylariomycetidae</taxon>
        <taxon>Xylariales</taxon>
        <taxon>Xylariales incertae sedis</taxon>
        <taxon>Monosporascus</taxon>
    </lineage>
</organism>
<evidence type="ECO:0000313" key="15">
    <source>
        <dbReference type="Proteomes" id="UP000294003"/>
    </source>
</evidence>
<keyword evidence="9" id="KW-0443">Lipid metabolism</keyword>
<evidence type="ECO:0000256" key="8">
    <source>
        <dbReference type="ARBA" id="ARBA00023011"/>
    </source>
</evidence>
<feature type="transmembrane region" description="Helical" evidence="13">
    <location>
        <begin position="14"/>
        <end position="34"/>
    </location>
</feature>
<evidence type="ECO:0000256" key="10">
    <source>
        <dbReference type="ARBA" id="ARBA00023136"/>
    </source>
</evidence>
<dbReference type="Proteomes" id="UP000294003">
    <property type="component" value="Unassembled WGS sequence"/>
</dbReference>
<sequence>MGFLSTLPPRQEGILPYFLVYTSLSAAIHTVVCYTSKPSTALRAFSGPEAPPAHPLLAHTYGVKNIYTSLIRFYGAYYITNPQVYDLTTCTFGGVLFLYLTEVFVYKTARLREAMIPFVTSGSALLWMTMQRGWHIMTTILGRKHRVPFGQGLIMRVIPGVKLQTEYDLLLTFIQKPKQLRALLDVPLPYVAEKALSSVAQARRDEGTRCPASIPERFPANLNLLMAFSRTPRIFS</sequence>
<keyword evidence="6" id="KW-0752">Steroid biosynthesis</keyword>
<evidence type="ECO:0000256" key="2">
    <source>
        <dbReference type="ARBA" id="ARBA00005377"/>
    </source>
</evidence>
<evidence type="ECO:0000256" key="7">
    <source>
        <dbReference type="ARBA" id="ARBA00022989"/>
    </source>
</evidence>
<evidence type="ECO:0000256" key="4">
    <source>
        <dbReference type="ARBA" id="ARBA00022692"/>
    </source>
</evidence>
<protein>
    <submittedName>
        <fullName evidence="14">Uncharacterized protein</fullName>
    </submittedName>
</protein>
<dbReference type="Pfam" id="PF03694">
    <property type="entry name" value="Erg28"/>
    <property type="match status" value="1"/>
</dbReference>
<evidence type="ECO:0000256" key="11">
    <source>
        <dbReference type="ARBA" id="ARBA00023166"/>
    </source>
</evidence>
<comment type="caution">
    <text evidence="14">The sequence shown here is derived from an EMBL/GenBank/DDBJ whole genome shotgun (WGS) entry which is preliminary data.</text>
</comment>
<dbReference type="PANTHER" id="PTHR15451:SF19">
    <property type="entry name" value="ERGOSTEROL BIOSYNTHETIC PROTEIN 28 HOMOLOG"/>
    <property type="match status" value="1"/>
</dbReference>
<keyword evidence="8" id="KW-0756">Sterol biosynthesis</keyword>
<dbReference type="EMBL" id="QJNS01000348">
    <property type="protein sequence ID" value="RYO79062.1"/>
    <property type="molecule type" value="Genomic_DNA"/>
</dbReference>
<reference evidence="14 15" key="1">
    <citation type="submission" date="2018-06" db="EMBL/GenBank/DDBJ databases">
        <title>Complete Genomes of Monosporascus.</title>
        <authorList>
            <person name="Robinson A.J."/>
            <person name="Natvig D.O."/>
        </authorList>
    </citation>
    <scope>NUCLEOTIDE SEQUENCE [LARGE SCALE GENOMIC DNA]</scope>
    <source>
        <strain evidence="14 15">CBS 609.92</strain>
    </source>
</reference>
<evidence type="ECO:0000256" key="6">
    <source>
        <dbReference type="ARBA" id="ARBA00022955"/>
    </source>
</evidence>
<keyword evidence="3" id="KW-0444">Lipid biosynthesis</keyword>
<keyword evidence="10 13" id="KW-0472">Membrane</keyword>